<protein>
    <submittedName>
        <fullName evidence="1">DNA-binding helix-hairpin-helix protein with protein kinase domain</fullName>
    </submittedName>
</protein>
<keyword evidence="2" id="KW-1185">Reference proteome</keyword>
<reference evidence="1 2" key="1">
    <citation type="submission" date="2020-08" db="EMBL/GenBank/DDBJ databases">
        <title>Genomic Encyclopedia of Type Strains, Phase III (KMG-III): the genomes of soil and plant-associated and newly described type strains.</title>
        <authorList>
            <person name="Whitman W."/>
        </authorList>
    </citation>
    <scope>NUCLEOTIDE SEQUENCE [LARGE SCALE GENOMIC DNA]</scope>
    <source>
        <strain evidence="1 2">CECT 8960</strain>
    </source>
</reference>
<dbReference type="GO" id="GO:0016301">
    <property type="term" value="F:kinase activity"/>
    <property type="evidence" value="ECO:0007669"/>
    <property type="project" value="UniProtKB-KW"/>
</dbReference>
<dbReference type="RefSeq" id="WP_184811119.1">
    <property type="nucleotide sequence ID" value="NZ_JACHJQ010000003.1"/>
</dbReference>
<gene>
    <name evidence="1" type="ORF">FHR82_003205</name>
</gene>
<dbReference type="EMBL" id="JACHJQ010000003">
    <property type="protein sequence ID" value="MBB4906985.1"/>
    <property type="molecule type" value="Genomic_DNA"/>
</dbReference>
<name>A0A7W7Q4M9_9PSEU</name>
<dbReference type="InterPro" id="IPR011009">
    <property type="entry name" value="Kinase-like_dom_sf"/>
</dbReference>
<comment type="caution">
    <text evidence="1">The sequence shown here is derived from an EMBL/GenBank/DDBJ whole genome shotgun (WGS) entry which is preliminary data.</text>
</comment>
<dbReference type="SUPFAM" id="SSF56112">
    <property type="entry name" value="Protein kinase-like (PK-like)"/>
    <property type="match status" value="1"/>
</dbReference>
<evidence type="ECO:0000313" key="2">
    <source>
        <dbReference type="Proteomes" id="UP000520767"/>
    </source>
</evidence>
<keyword evidence="1" id="KW-0808">Transferase</keyword>
<proteinExistence type="predicted"/>
<dbReference type="AlphaFoldDB" id="A0A7W7Q4M9"/>
<accession>A0A7W7Q4M9</accession>
<dbReference type="Proteomes" id="UP000520767">
    <property type="component" value="Unassembled WGS sequence"/>
</dbReference>
<keyword evidence="1" id="KW-0418">Kinase</keyword>
<keyword evidence="1" id="KW-0238">DNA-binding</keyword>
<dbReference type="GO" id="GO:0003677">
    <property type="term" value="F:DNA binding"/>
    <property type="evidence" value="ECO:0007669"/>
    <property type="project" value="UniProtKB-KW"/>
</dbReference>
<evidence type="ECO:0000313" key="1">
    <source>
        <dbReference type="EMBL" id="MBB4906985.1"/>
    </source>
</evidence>
<sequence length="266" mass="28831">MGPLGDAQLTDLAAAATVAEGGQGTVFRLARPAGTLLKLYHREVAVLAGELARLIDLPARETVATRTAWPSGRVFHRGRCVGLLMPAAPDRFTTTIAGRPRLLELQFLLYPRRAMWAELALPTEDERRGLAAGYLELFRELHHHDVVLGDVSMRNLLWTLSGGPGVFAIDCDGFRVAGRPPAVRPADTAGWADPAGPRELTLDTDRYKLALLTLRILLGNHRVTPEEVRGKPLLRGRLGPALSLLAARAAEPGRRPAAECWLAALS</sequence>
<organism evidence="1 2">
    <name type="scientific">Actinophytocola algeriensis</name>
    <dbReference type="NCBI Taxonomy" id="1768010"/>
    <lineage>
        <taxon>Bacteria</taxon>
        <taxon>Bacillati</taxon>
        <taxon>Actinomycetota</taxon>
        <taxon>Actinomycetes</taxon>
        <taxon>Pseudonocardiales</taxon>
        <taxon>Pseudonocardiaceae</taxon>
    </lineage>
</organism>